<dbReference type="PANTHER" id="PTHR30349:SF64">
    <property type="entry name" value="PROPHAGE INTEGRASE INTD-RELATED"/>
    <property type="match status" value="1"/>
</dbReference>
<keyword evidence="4" id="KW-1185">Reference proteome</keyword>
<dbReference type="InterPro" id="IPR050090">
    <property type="entry name" value="Tyrosine_recombinase_XerCD"/>
</dbReference>
<dbReference type="PROSITE" id="PS51898">
    <property type="entry name" value="TYR_RECOMBINASE"/>
    <property type="match status" value="1"/>
</dbReference>
<reference evidence="3 4" key="1">
    <citation type="submission" date="2020-04" db="EMBL/GenBank/DDBJ databases">
        <title>Genomic analysis of gastric non-Helicobacter pylori Helicobacters isolated in Japan.</title>
        <authorList>
            <person name="Suzuki M."/>
            <person name="Rimbara E."/>
        </authorList>
    </citation>
    <scope>NUCLEOTIDE SEQUENCE [LARGE SCALE GENOMIC DNA]</scope>
    <source>
        <strain evidence="3 4">NHP19-0020</strain>
        <plasmid evidence="3 4">pNHP190020_1</plasmid>
    </source>
</reference>
<proteinExistence type="predicted"/>
<dbReference type="Gene3D" id="1.10.443.10">
    <property type="entry name" value="Intergrase catalytic core"/>
    <property type="match status" value="1"/>
</dbReference>
<keyword evidence="3" id="KW-0614">Plasmid</keyword>
<feature type="domain" description="Tyr recombinase" evidence="2">
    <location>
        <begin position="147"/>
        <end position="328"/>
    </location>
</feature>
<dbReference type="EMBL" id="AP023037">
    <property type="protein sequence ID" value="BCD46763.1"/>
    <property type="molecule type" value="Genomic_DNA"/>
</dbReference>
<accession>A0ABM7L1Y2</accession>
<organism evidence="3 4">
    <name type="scientific">Helicobacter suis</name>
    <dbReference type="NCBI Taxonomy" id="104628"/>
    <lineage>
        <taxon>Bacteria</taxon>
        <taxon>Pseudomonadati</taxon>
        <taxon>Campylobacterota</taxon>
        <taxon>Epsilonproteobacteria</taxon>
        <taxon>Campylobacterales</taxon>
        <taxon>Helicobacteraceae</taxon>
        <taxon>Helicobacter</taxon>
    </lineage>
</organism>
<dbReference type="RefSeq" id="WP_040499153.1">
    <property type="nucleotide sequence ID" value="NZ_AP023037.1"/>
</dbReference>
<dbReference type="Pfam" id="PF00589">
    <property type="entry name" value="Phage_integrase"/>
    <property type="match status" value="1"/>
</dbReference>
<sequence>MSTFIRELFIEIKDFIDFKSKSYSKHWVKDTKTYQAMQAQILDAKTIEELNAIKSKLVRLGCKSMHNVAVLIHLFRYFERTKIDIKHLRFLKESHIIDFLYTMSLTYRPSSICVFKVNLGIFFRYLDSKKGFHFNFSLKISLGNHAHLPKFLFKERLFACIEYLKNMQCKSDLEKRDRLIVLIVAYSGLRTTEVKNLKLEDVKKDMDNYYFIIHGKGNKERLVTIKRQLIEPYLLEWLQSKTKQNDRSGILFKSIVSQRFINKMLVSLGFTDNFKSAGLHMLRHSFGSYIYGETKDLVLTQHVLGHSSIETTKIYIHTNSDYGKIVADLWSK</sequence>
<evidence type="ECO:0000259" key="2">
    <source>
        <dbReference type="PROSITE" id="PS51898"/>
    </source>
</evidence>
<geneLocation type="plasmid" evidence="3 4">
    <name>pNHP190020_1</name>
</geneLocation>
<protein>
    <submittedName>
        <fullName evidence="3">Integrase/recombinase</fullName>
    </submittedName>
</protein>
<dbReference type="SUPFAM" id="SSF56349">
    <property type="entry name" value="DNA breaking-rejoining enzymes"/>
    <property type="match status" value="1"/>
</dbReference>
<gene>
    <name evidence="3" type="primary">xerD_4</name>
    <name evidence="3" type="ORF">NHP190020_18020</name>
</gene>
<dbReference type="InterPro" id="IPR013762">
    <property type="entry name" value="Integrase-like_cat_sf"/>
</dbReference>
<dbReference type="PANTHER" id="PTHR30349">
    <property type="entry name" value="PHAGE INTEGRASE-RELATED"/>
    <property type="match status" value="1"/>
</dbReference>
<dbReference type="InterPro" id="IPR002104">
    <property type="entry name" value="Integrase_catalytic"/>
</dbReference>
<evidence type="ECO:0000313" key="4">
    <source>
        <dbReference type="Proteomes" id="UP000509742"/>
    </source>
</evidence>
<dbReference type="Proteomes" id="UP000509742">
    <property type="component" value="Plasmid pNHP190020_1"/>
</dbReference>
<evidence type="ECO:0000313" key="3">
    <source>
        <dbReference type="EMBL" id="BCD46763.1"/>
    </source>
</evidence>
<name>A0ABM7L1Y2_9HELI</name>
<dbReference type="CDD" id="cd00397">
    <property type="entry name" value="DNA_BRE_C"/>
    <property type="match status" value="1"/>
</dbReference>
<evidence type="ECO:0000256" key="1">
    <source>
        <dbReference type="ARBA" id="ARBA00023172"/>
    </source>
</evidence>
<dbReference type="InterPro" id="IPR011010">
    <property type="entry name" value="DNA_brk_join_enz"/>
</dbReference>
<keyword evidence="1" id="KW-0233">DNA recombination</keyword>